<dbReference type="RefSeq" id="WP_167680389.1">
    <property type="nucleotide sequence ID" value="NZ_CP050315.1"/>
</dbReference>
<dbReference type="KEGG" id="saes:HBH39_18980"/>
<dbReference type="Proteomes" id="UP000502608">
    <property type="component" value="Plasmid pPN3F2_2"/>
</dbReference>
<sequence length="157" mass="17775">MTHFNHIPVASYVCSKAIRDIGSYKLMCYTTKPQINGKRVMPDARSLQFLSYDKAASHQMAVGSLTKMGLSTRTDAIHIYDNHVFNAETITMPFGKYKGLLLDEIYTKDPNYIAWLANTVKPTSYINRLIQMQCALWATVTHSDPIVEFKHAQLSVV</sequence>
<keyword evidence="3" id="KW-1185">Reference proteome</keyword>
<dbReference type="EMBL" id="CP050315">
    <property type="protein sequence ID" value="QIR16561.1"/>
    <property type="molecule type" value="Genomic_DNA"/>
</dbReference>
<evidence type="ECO:0000313" key="3">
    <source>
        <dbReference type="Proteomes" id="UP000502608"/>
    </source>
</evidence>
<keyword evidence="2" id="KW-0614">Plasmid</keyword>
<gene>
    <name evidence="2" type="ORF">HBH39_18980</name>
</gene>
<organism evidence="2 3">
    <name type="scientific">Shewanella aestuarii</name>
    <dbReference type="NCBI Taxonomy" id="1028752"/>
    <lineage>
        <taxon>Bacteria</taxon>
        <taxon>Pseudomonadati</taxon>
        <taxon>Pseudomonadota</taxon>
        <taxon>Gammaproteobacteria</taxon>
        <taxon>Alteromonadales</taxon>
        <taxon>Shewanellaceae</taxon>
        <taxon>Shewanella</taxon>
    </lineage>
</organism>
<protein>
    <recommendedName>
        <fullName evidence="1">Exodeoxyribonuclease X-like C-terminal domain-containing protein</fullName>
    </recommendedName>
</protein>
<dbReference type="InterPro" id="IPR046768">
    <property type="entry name" value="ExoX-like_C"/>
</dbReference>
<name>A0A6G9QRZ7_9GAMM</name>
<reference evidence="2 3" key="1">
    <citation type="submission" date="2020-03" db="EMBL/GenBank/DDBJ databases">
        <title>Complete genome sequence of Shewanella sp.</title>
        <authorList>
            <person name="Kim Y.-S."/>
            <person name="Kim S.-J."/>
            <person name="Jung H.-K."/>
            <person name="Kim K.-H."/>
        </authorList>
    </citation>
    <scope>NUCLEOTIDE SEQUENCE [LARGE SCALE GENOMIC DNA]</scope>
    <source>
        <strain evidence="2 3">PN3F2</strain>
        <plasmid evidence="2 3">pPN3F2_2</plasmid>
    </source>
</reference>
<evidence type="ECO:0000313" key="2">
    <source>
        <dbReference type="EMBL" id="QIR16561.1"/>
    </source>
</evidence>
<feature type="domain" description="Exodeoxyribonuclease X-like C-terminal" evidence="1">
    <location>
        <begin position="94"/>
        <end position="118"/>
    </location>
</feature>
<geneLocation type="plasmid" evidence="2 3">
    <name>pPN3F2_2</name>
</geneLocation>
<proteinExistence type="predicted"/>
<evidence type="ECO:0000259" key="1">
    <source>
        <dbReference type="Pfam" id="PF20600"/>
    </source>
</evidence>
<accession>A0A6G9QRZ7</accession>
<dbReference type="Pfam" id="PF20600">
    <property type="entry name" value="ExoX-like_C"/>
    <property type="match status" value="1"/>
</dbReference>
<dbReference type="AlphaFoldDB" id="A0A6G9QRZ7"/>